<keyword evidence="2" id="KW-0547">Nucleotide-binding</keyword>
<dbReference type="PANTHER" id="PTHR24220">
    <property type="entry name" value="IMPORT ATP-BINDING PROTEIN"/>
    <property type="match status" value="1"/>
</dbReference>
<accession>A0A6F8XSS6</accession>
<evidence type="ECO:0000313" key="5">
    <source>
        <dbReference type="EMBL" id="BCB76870.1"/>
    </source>
</evidence>
<evidence type="ECO:0000256" key="1">
    <source>
        <dbReference type="ARBA" id="ARBA00022448"/>
    </source>
</evidence>
<dbReference type="EMBL" id="AP022870">
    <property type="protein sequence ID" value="BCB76870.1"/>
    <property type="molecule type" value="Genomic_DNA"/>
</dbReference>
<dbReference type="GO" id="GO:0022857">
    <property type="term" value="F:transmembrane transporter activity"/>
    <property type="evidence" value="ECO:0007669"/>
    <property type="project" value="UniProtKB-ARBA"/>
</dbReference>
<keyword evidence="3 5" id="KW-0067">ATP-binding</keyword>
<dbReference type="InterPro" id="IPR017871">
    <property type="entry name" value="ABC_transporter-like_CS"/>
</dbReference>
<dbReference type="Proteomes" id="UP000502508">
    <property type="component" value="Chromosome"/>
</dbReference>
<keyword evidence="1" id="KW-0813">Transport</keyword>
<dbReference type="InterPro" id="IPR015854">
    <property type="entry name" value="ABC_transpr_LolD-like"/>
</dbReference>
<dbReference type="Gene3D" id="3.40.50.300">
    <property type="entry name" value="P-loop containing nucleotide triphosphate hydrolases"/>
    <property type="match status" value="1"/>
</dbReference>
<evidence type="ECO:0000256" key="2">
    <source>
        <dbReference type="ARBA" id="ARBA00022741"/>
    </source>
</evidence>
<dbReference type="SUPFAM" id="SSF52540">
    <property type="entry name" value="P-loop containing nucleoside triphosphate hydrolases"/>
    <property type="match status" value="1"/>
</dbReference>
<dbReference type="GO" id="GO:0016887">
    <property type="term" value="F:ATP hydrolysis activity"/>
    <property type="evidence" value="ECO:0007669"/>
    <property type="project" value="InterPro"/>
</dbReference>
<dbReference type="FunFam" id="3.40.50.300:FF:000032">
    <property type="entry name" value="Export ABC transporter ATP-binding protein"/>
    <property type="match status" value="1"/>
</dbReference>
<dbReference type="RefSeq" id="WP_173036812.1">
    <property type="nucleotide sequence ID" value="NZ_AP022870.1"/>
</dbReference>
<sequence length="255" mass="26797">MDETVRLEALSKTYGSGDNAVTALRGVTLEFPPGSFTAIMGPSGSGKSTLLQCAAGLDRPSGGRVVVAGTDLSVLDETALTLLRRDRIGFVFQSFNLLPSLTAAQNVALPLRLAGIRPDPAEITAALREVGLEDRASHRPSELSGGQQQRVAIARALVTKPAVLFADEPTGALDTMTSRDLLRTLRGLVDRATRASGDKPIAGIRTIVMVTHDPVVAAYAHRVVFLADGRVVGELADPTADAVAARMVHLEVAAQ</sequence>
<evidence type="ECO:0000313" key="6">
    <source>
        <dbReference type="Proteomes" id="UP000502508"/>
    </source>
</evidence>
<reference evidence="5 6" key="2">
    <citation type="submission" date="2020-03" db="EMBL/GenBank/DDBJ databases">
        <authorList>
            <person name="Ichikawa N."/>
            <person name="Kimura A."/>
            <person name="Kitahashi Y."/>
            <person name="Uohara A."/>
        </authorList>
    </citation>
    <scope>NUCLEOTIDE SEQUENCE [LARGE SCALE GENOMIC DNA]</scope>
    <source>
        <strain evidence="5 6">NBRC 107702</strain>
    </source>
</reference>
<dbReference type="SMART" id="SM00382">
    <property type="entry name" value="AAA"/>
    <property type="match status" value="1"/>
</dbReference>
<name>A0A6F8XSS6_9ACTN</name>
<dbReference type="CDD" id="cd03255">
    <property type="entry name" value="ABC_MJ0796_LolCDE_FtsE"/>
    <property type="match status" value="1"/>
</dbReference>
<dbReference type="PROSITE" id="PS50893">
    <property type="entry name" value="ABC_TRANSPORTER_2"/>
    <property type="match status" value="1"/>
</dbReference>
<reference evidence="5 6" key="1">
    <citation type="submission" date="2020-03" db="EMBL/GenBank/DDBJ databases">
        <title>Whole genome shotgun sequence of Phytohabitans flavus NBRC 107702.</title>
        <authorList>
            <person name="Komaki H."/>
            <person name="Tamura T."/>
        </authorList>
    </citation>
    <scope>NUCLEOTIDE SEQUENCE [LARGE SCALE GENOMIC DNA]</scope>
    <source>
        <strain evidence="5 6">NBRC 107702</strain>
    </source>
</reference>
<dbReference type="PANTHER" id="PTHR24220:SF685">
    <property type="entry name" value="ABC TRANSPORTER RELATED"/>
    <property type="match status" value="1"/>
</dbReference>
<gene>
    <name evidence="5" type="ORF">Pflav_032800</name>
</gene>
<dbReference type="GO" id="GO:0005524">
    <property type="term" value="F:ATP binding"/>
    <property type="evidence" value="ECO:0007669"/>
    <property type="project" value="UniProtKB-KW"/>
</dbReference>
<dbReference type="InterPro" id="IPR027417">
    <property type="entry name" value="P-loop_NTPase"/>
</dbReference>
<dbReference type="InterPro" id="IPR003593">
    <property type="entry name" value="AAA+_ATPase"/>
</dbReference>
<dbReference type="PROSITE" id="PS00211">
    <property type="entry name" value="ABC_TRANSPORTER_1"/>
    <property type="match status" value="1"/>
</dbReference>
<evidence type="ECO:0000259" key="4">
    <source>
        <dbReference type="PROSITE" id="PS50893"/>
    </source>
</evidence>
<dbReference type="InterPro" id="IPR017911">
    <property type="entry name" value="MacB-like_ATP-bd"/>
</dbReference>
<protein>
    <submittedName>
        <fullName evidence="5">ABC transporter ATP-binding protein</fullName>
    </submittedName>
</protein>
<proteinExistence type="predicted"/>
<evidence type="ECO:0000256" key="3">
    <source>
        <dbReference type="ARBA" id="ARBA00022840"/>
    </source>
</evidence>
<dbReference type="GO" id="GO:0098796">
    <property type="term" value="C:membrane protein complex"/>
    <property type="evidence" value="ECO:0007669"/>
    <property type="project" value="UniProtKB-ARBA"/>
</dbReference>
<feature type="domain" description="ABC transporter" evidence="4">
    <location>
        <begin position="5"/>
        <end position="253"/>
    </location>
</feature>
<dbReference type="GO" id="GO:0005886">
    <property type="term" value="C:plasma membrane"/>
    <property type="evidence" value="ECO:0007669"/>
    <property type="project" value="TreeGrafter"/>
</dbReference>
<organism evidence="5 6">
    <name type="scientific">Phytohabitans flavus</name>
    <dbReference type="NCBI Taxonomy" id="1076124"/>
    <lineage>
        <taxon>Bacteria</taxon>
        <taxon>Bacillati</taxon>
        <taxon>Actinomycetota</taxon>
        <taxon>Actinomycetes</taxon>
        <taxon>Micromonosporales</taxon>
        <taxon>Micromonosporaceae</taxon>
    </lineage>
</organism>
<dbReference type="Pfam" id="PF00005">
    <property type="entry name" value="ABC_tran"/>
    <property type="match status" value="1"/>
</dbReference>
<dbReference type="InterPro" id="IPR003439">
    <property type="entry name" value="ABC_transporter-like_ATP-bd"/>
</dbReference>
<dbReference type="AlphaFoldDB" id="A0A6F8XSS6"/>
<keyword evidence="6" id="KW-1185">Reference proteome</keyword>
<dbReference type="KEGG" id="pfla:Pflav_032800"/>